<feature type="domain" description="Beta/gamma crystallin 'Greek key'" evidence="13">
    <location>
        <begin position="1270"/>
        <end position="1311"/>
    </location>
</feature>
<evidence type="ECO:0000256" key="6">
    <source>
        <dbReference type="ARBA" id="ARBA00022737"/>
    </source>
</evidence>
<feature type="domain" description="EGF-like" evidence="11">
    <location>
        <begin position="1313"/>
        <end position="1350"/>
    </location>
</feature>
<dbReference type="PROSITE" id="PS50915">
    <property type="entry name" value="CRYSTALLIN_BETA_GAMMA"/>
    <property type="match status" value="2"/>
</dbReference>
<dbReference type="PROSITE" id="PS01186">
    <property type="entry name" value="EGF_2"/>
    <property type="match status" value="6"/>
</dbReference>
<dbReference type="CDD" id="cd00054">
    <property type="entry name" value="EGF_CA"/>
    <property type="match status" value="4"/>
</dbReference>
<dbReference type="InterPro" id="IPR009030">
    <property type="entry name" value="Growth_fac_rcpt_cys_sf"/>
</dbReference>
<dbReference type="InterPro" id="IPR013032">
    <property type="entry name" value="EGF-like_CS"/>
</dbReference>
<evidence type="ECO:0000256" key="5">
    <source>
        <dbReference type="ARBA" id="ARBA00022729"/>
    </source>
</evidence>
<keyword evidence="7 9" id="KW-1015">Disulfide bond</keyword>
<feature type="domain" description="EGF-like" evidence="11">
    <location>
        <begin position="768"/>
        <end position="807"/>
    </location>
</feature>
<dbReference type="InterPro" id="IPR050525">
    <property type="entry name" value="ECM_Assembly_Org"/>
</dbReference>
<feature type="domain" description="VWFA" evidence="12">
    <location>
        <begin position="565"/>
        <end position="738"/>
    </location>
</feature>
<keyword evidence="8" id="KW-0325">Glycoprotein</keyword>
<evidence type="ECO:0000313" key="15">
    <source>
        <dbReference type="Proteomes" id="UP000549394"/>
    </source>
</evidence>
<dbReference type="SUPFAM" id="SSF57184">
    <property type="entry name" value="Growth factor receptor domain"/>
    <property type="match status" value="1"/>
</dbReference>
<dbReference type="InterPro" id="IPR000742">
    <property type="entry name" value="EGF"/>
</dbReference>
<evidence type="ECO:0000256" key="10">
    <source>
        <dbReference type="SAM" id="SignalP"/>
    </source>
</evidence>
<name>A0A7I8WBP7_9ANNE</name>
<dbReference type="Gene3D" id="2.10.25.10">
    <property type="entry name" value="Laminin"/>
    <property type="match status" value="9"/>
</dbReference>
<protein>
    <submittedName>
        <fullName evidence="14">DgyrCDS13760</fullName>
    </submittedName>
</protein>
<keyword evidence="5 10" id="KW-0732">Signal</keyword>
<dbReference type="PROSITE" id="PS01187">
    <property type="entry name" value="EGF_CA"/>
    <property type="match status" value="3"/>
</dbReference>
<feature type="domain" description="EGF-like" evidence="11">
    <location>
        <begin position="1431"/>
        <end position="1470"/>
    </location>
</feature>
<feature type="domain" description="VWFA" evidence="12">
    <location>
        <begin position="966"/>
        <end position="1137"/>
    </location>
</feature>
<dbReference type="EMBL" id="CAJFCJ010000027">
    <property type="protein sequence ID" value="CAD5125557.1"/>
    <property type="molecule type" value="Genomic_DNA"/>
</dbReference>
<accession>A0A7I8WBP7</accession>
<dbReference type="GO" id="GO:0005576">
    <property type="term" value="C:extracellular region"/>
    <property type="evidence" value="ECO:0007669"/>
    <property type="project" value="UniProtKB-SubCell"/>
</dbReference>
<dbReference type="Pfam" id="PF00092">
    <property type="entry name" value="VWA"/>
    <property type="match status" value="2"/>
</dbReference>
<reference evidence="14 15" key="1">
    <citation type="submission" date="2020-08" db="EMBL/GenBank/DDBJ databases">
        <authorList>
            <person name="Hejnol A."/>
        </authorList>
    </citation>
    <scope>NUCLEOTIDE SEQUENCE [LARGE SCALE GENOMIC DNA]</scope>
</reference>
<dbReference type="Pfam" id="PF12661">
    <property type="entry name" value="hEGF"/>
    <property type="match status" value="4"/>
</dbReference>
<dbReference type="SUPFAM" id="SSF49695">
    <property type="entry name" value="gamma-Crystallin-like"/>
    <property type="match status" value="2"/>
</dbReference>
<dbReference type="SUPFAM" id="SSF57196">
    <property type="entry name" value="EGF/Laminin"/>
    <property type="match status" value="2"/>
</dbReference>
<dbReference type="InterPro" id="IPR049883">
    <property type="entry name" value="NOTCH1_EGF-like"/>
</dbReference>
<comment type="subcellular location">
    <subcellularLocation>
        <location evidence="1">Secreted</location>
    </subcellularLocation>
</comment>
<dbReference type="FunFam" id="3.40.50.410:FF:000004">
    <property type="entry name" value="collagen alpha-6(VI) chain"/>
    <property type="match status" value="1"/>
</dbReference>
<dbReference type="InterPro" id="IPR001064">
    <property type="entry name" value="Beta/gamma_crystallin"/>
</dbReference>
<dbReference type="CDD" id="cd01450">
    <property type="entry name" value="vWFA_subfamily_ECM"/>
    <property type="match status" value="2"/>
</dbReference>
<dbReference type="SUPFAM" id="SSF53300">
    <property type="entry name" value="vWA-like"/>
    <property type="match status" value="2"/>
</dbReference>
<dbReference type="SMART" id="SM00247">
    <property type="entry name" value="XTALbg"/>
    <property type="match status" value="2"/>
</dbReference>
<comment type="similarity">
    <text evidence="2">Belongs to the beta/gamma-crystallin family.</text>
</comment>
<proteinExistence type="inferred from homology"/>
<evidence type="ECO:0000256" key="9">
    <source>
        <dbReference type="PROSITE-ProRule" id="PRU00076"/>
    </source>
</evidence>
<dbReference type="Pfam" id="PF00030">
    <property type="entry name" value="Crystall"/>
    <property type="match status" value="1"/>
</dbReference>
<gene>
    <name evidence="14" type="ORF">DGYR_LOCUS12911</name>
</gene>
<keyword evidence="15" id="KW-1185">Reference proteome</keyword>
<dbReference type="PANTHER" id="PTHR24020:SF84">
    <property type="entry name" value="VWFA DOMAIN-CONTAINING PROTEIN"/>
    <property type="match status" value="1"/>
</dbReference>
<comment type="caution">
    <text evidence="9">Lacks conserved residue(s) required for the propagation of feature annotation.</text>
</comment>
<dbReference type="InterPro" id="IPR000152">
    <property type="entry name" value="EGF-type_Asp/Asn_hydroxyl_site"/>
</dbReference>
<dbReference type="PROSITE" id="PS50234">
    <property type="entry name" value="VWFA"/>
    <property type="match status" value="2"/>
</dbReference>
<evidence type="ECO:0000313" key="14">
    <source>
        <dbReference type="EMBL" id="CAD5125557.1"/>
    </source>
</evidence>
<dbReference type="PRINTS" id="PR00453">
    <property type="entry name" value="VWFADOMAIN"/>
</dbReference>
<keyword evidence="4 9" id="KW-0245">EGF-like domain</keyword>
<dbReference type="Pfam" id="PF07645">
    <property type="entry name" value="EGF_CA"/>
    <property type="match status" value="2"/>
</dbReference>
<feature type="domain" description="EGF-like" evidence="11">
    <location>
        <begin position="512"/>
        <end position="551"/>
    </location>
</feature>
<dbReference type="Gene3D" id="3.40.50.410">
    <property type="entry name" value="von Willebrand factor, type A domain"/>
    <property type="match status" value="2"/>
</dbReference>
<feature type="disulfide bond" evidence="9">
    <location>
        <begin position="1584"/>
        <end position="1594"/>
    </location>
</feature>
<feature type="domain" description="EGF-like" evidence="11">
    <location>
        <begin position="912"/>
        <end position="952"/>
    </location>
</feature>
<dbReference type="InterPro" id="IPR036465">
    <property type="entry name" value="vWFA_dom_sf"/>
</dbReference>
<evidence type="ECO:0000256" key="4">
    <source>
        <dbReference type="ARBA" id="ARBA00022536"/>
    </source>
</evidence>
<dbReference type="SMART" id="SM00179">
    <property type="entry name" value="EGF_CA"/>
    <property type="match status" value="11"/>
</dbReference>
<dbReference type="PROSITE" id="PS00010">
    <property type="entry name" value="ASX_HYDROXYL"/>
    <property type="match status" value="4"/>
</dbReference>
<evidence type="ECO:0000256" key="3">
    <source>
        <dbReference type="ARBA" id="ARBA00022525"/>
    </source>
</evidence>
<dbReference type="InterPro" id="IPR018097">
    <property type="entry name" value="EGF_Ca-bd_CS"/>
</dbReference>
<organism evidence="14 15">
    <name type="scientific">Dimorphilus gyrociliatus</name>
    <dbReference type="NCBI Taxonomy" id="2664684"/>
    <lineage>
        <taxon>Eukaryota</taxon>
        <taxon>Metazoa</taxon>
        <taxon>Spiralia</taxon>
        <taxon>Lophotrochozoa</taxon>
        <taxon>Annelida</taxon>
        <taxon>Polychaeta</taxon>
        <taxon>Polychaeta incertae sedis</taxon>
        <taxon>Dinophilidae</taxon>
        <taxon>Dimorphilus</taxon>
    </lineage>
</organism>
<comment type="caution">
    <text evidence="14">The sequence shown here is derived from an EMBL/GenBank/DDBJ whole genome shotgun (WGS) entry which is preliminary data.</text>
</comment>
<dbReference type="Proteomes" id="UP000549394">
    <property type="component" value="Unassembled WGS sequence"/>
</dbReference>
<evidence type="ECO:0000256" key="7">
    <source>
        <dbReference type="ARBA" id="ARBA00023157"/>
    </source>
</evidence>
<dbReference type="Gene3D" id="2.60.20.10">
    <property type="entry name" value="Crystallins"/>
    <property type="match status" value="2"/>
</dbReference>
<dbReference type="SMART" id="SM00327">
    <property type="entry name" value="VWA"/>
    <property type="match status" value="2"/>
</dbReference>
<evidence type="ECO:0000259" key="11">
    <source>
        <dbReference type="PROSITE" id="PS50026"/>
    </source>
</evidence>
<evidence type="ECO:0000259" key="13">
    <source>
        <dbReference type="PROSITE" id="PS50915"/>
    </source>
</evidence>
<dbReference type="InterPro" id="IPR001881">
    <property type="entry name" value="EGF-like_Ca-bd_dom"/>
</dbReference>
<dbReference type="OrthoDB" id="6132182at2759"/>
<dbReference type="InterPro" id="IPR011024">
    <property type="entry name" value="G_crystallin-like"/>
</dbReference>
<keyword evidence="3" id="KW-0964">Secreted</keyword>
<dbReference type="InterPro" id="IPR002035">
    <property type="entry name" value="VWF_A"/>
</dbReference>
<feature type="domain" description="Beta/gamma crystallin 'Greek key'" evidence="13">
    <location>
        <begin position="1362"/>
        <end position="1425"/>
    </location>
</feature>
<feature type="domain" description="EGF-like" evidence="11">
    <location>
        <begin position="1580"/>
        <end position="1619"/>
    </location>
</feature>
<dbReference type="SMART" id="SM00181">
    <property type="entry name" value="EGF"/>
    <property type="match status" value="15"/>
</dbReference>
<dbReference type="PANTHER" id="PTHR24020">
    <property type="entry name" value="COLLAGEN ALPHA"/>
    <property type="match status" value="1"/>
</dbReference>
<evidence type="ECO:0000256" key="2">
    <source>
        <dbReference type="ARBA" id="ARBA00009646"/>
    </source>
</evidence>
<sequence length="1992" mass="226099">MLPIPRLCLILLLAATAGALILKSPTDSETVGRSILKKTIRPTKYYKTFESKTYFRNGTNKYLIQKAKDGRYFYKIGSRTFYVNYWKYSTSKKTTQKRFVSYRRYYIYGGKRYLLQKEGSRWFFRIGALKRYVSFGNRKVTYTKKTIIKRSSYKRYIRIGGKKYELRKSKSGRYYYIINGKAIYLNRRGKTTGASIRYIMIGGVRYRLYKNGLKYYILKNNKKVWYTSSQISSMMKSSVKYLYYGGMKFQLRLEGSRYYFIYGKSKRKVYVDKNMKPIGLGSKTYLLGSKYRYTLNRGSGRSYYFYRGGRKYYTRNRACVAQRRATPTLRIGGKSFSLTRSGSHWIFYFAKKTYRLMRTTTPNTYKLNFNGKNYQVKLSFGGLTTPPRTSIRTASLRINGKSFSLRPSGSNYYFQYGKKRINVIRDVKQKGRFYFTLNGKKTSFNLFSSIGTMSSYLKKMVMINNVKYPIQKKFGMSYYMLNGKKVVYNSCNRYSIPRCSRGSKLVKGKCVDIDECKTKPCKHGAKCVNQRGGYRCACPQGTVYDSQDGCQKIPDLGEGCASKSDIVFVMDSSGSVGSHNFEKMKRFVYNIASKFTIGKNAMRVSVVKYQSRTYLEFNLDKHSSKKSLLDNILRIRYRGGGTATDRALKFTRMTVLPKSRKNTPTIVVVITDGRSNNRRRTIQEADKILKDKSVKLISVGIGHNLDAGELKAMASEPTAKHSFAASDFNALGGIYLSLASRACQSACPSGKKCIKCRPGYYESDGKCYYDACFKAGRCRGNAKCSNRKSSFVCACPAGFVYTRNGCAKPKIPSGDRIILFDDGDCKGKQKTFYSASSNLGPFDNTAESVMVSGKKIWLLYNGKYFRHFSYAARAGNCINLSSRTKVSSLRPYYGLTIRCPRGYKRENNKCIDINECEDKDICVEGSKCINYGGGYRCSCPIGNVYDKRKGCIAVPDMGDGCGAEADILFVLDASGSVRAHNFEEVKKFTAEVVNKMKIGKKDVRVGLMTFASSVRNRFSFAKYTNKQSLVKAILSTPYTRGGTNTAAALTSAKRAFASARKNVPHIAIVVTDGRSYNKRLTLAAANSLKTAKVTTFAVGVGKRLDKDELKAIASKPFDSHLLEIEDFEDLVKIQPKLAVKTCEQSCKKNSCFTCKKGFIKREKECFRDYCSINNICKGGATCELTEKFYECKCPRRGMEYDRLKGCVASSLDDDDDADDDDKEEDPKEGVVFYSEENFKGKRCVVKDDVPDLSQIGCDNTAESAIVFGGKRWQLYDDDKYEDELVILKQGKYPTLKRYGADDKVSSIRDLPEDVDNCKPNPCKTGATCADLANGFKCTCKDDDFEYDEAKGCVRKIVKEPREGIILYDEENFKGDFIVVEKDTPELSELKFGDRGGYVDPIARFPPGEYDVIKPGNKASSLRVAPKTSDCNANYCAKNPCKRGARCFGLKKGYRCICPSGQKYYRTKGCQKLLTSPCDSNPCRKPARCFRRGLTRYRCVCKRSQYYSAKAGCVSRPCARKPCGKARCINIGSRHRCICYTIVQENSCKGKARCVSLGRRIRCQCGRGFRYNAKKGCVKFNFNPCLKKPCKGARCMRRGFNGYRCLCKPGFRYYGKKGCVKYTRPNPCLKRPCKGAKCLRREQRLYQIQQEPCSKRPCKGARCLRRGLSGYRCLCKRGFRYNSKKGCVKYTRPNPCLKKPCKGARCMRRGLFGYRCVCKKGFRYNRRKGCIKMTKPVNLCKKNSCIGNARCLTLGRRIRCQCKKGFRYNAKSGCVKYGKNPCLKRPCKKSRCIRRGITGYKCLCRPGFIYRGAKGCVKYNPCAKNPCKKTKCKKGCVKYTRPNPCLKKPCKGARCMRRGIFGYRCVCKKGFRYNRRKGCIKMTKPVNLCKKNSCIGNARCLTLGEESDANNPCLKKPCKGTRCMRRGLFGYRCVCKRGFRYNSRKGCVKYNPCLRRPCKGAKCSHVENSVTNVLARRDYSKYADLDVSRATHV</sequence>
<dbReference type="PROSITE" id="PS50026">
    <property type="entry name" value="EGF_3"/>
    <property type="match status" value="6"/>
</dbReference>
<evidence type="ECO:0000259" key="12">
    <source>
        <dbReference type="PROSITE" id="PS50234"/>
    </source>
</evidence>
<dbReference type="GO" id="GO:0005509">
    <property type="term" value="F:calcium ion binding"/>
    <property type="evidence" value="ECO:0007669"/>
    <property type="project" value="InterPro"/>
</dbReference>
<feature type="signal peptide" evidence="10">
    <location>
        <begin position="1"/>
        <end position="19"/>
    </location>
</feature>
<feature type="chain" id="PRO_5029788117" evidence="10">
    <location>
        <begin position="20"/>
        <end position="1992"/>
    </location>
</feature>
<evidence type="ECO:0000256" key="1">
    <source>
        <dbReference type="ARBA" id="ARBA00004613"/>
    </source>
</evidence>
<keyword evidence="6" id="KW-0677">Repeat</keyword>
<evidence type="ECO:0000256" key="8">
    <source>
        <dbReference type="ARBA" id="ARBA00023180"/>
    </source>
</evidence>